<feature type="compositionally biased region" description="Low complexity" evidence="2">
    <location>
        <begin position="20"/>
        <end position="30"/>
    </location>
</feature>
<dbReference type="PANTHER" id="PTHR24111">
    <property type="entry name" value="LEUCINE-RICH REPEAT-CONTAINING PROTEIN 34"/>
    <property type="match status" value="1"/>
</dbReference>
<dbReference type="OrthoDB" id="120976at2759"/>
<feature type="region of interest" description="Disordered" evidence="2">
    <location>
        <begin position="44"/>
        <end position="243"/>
    </location>
</feature>
<name>A0A2R5GJH0_9STRA</name>
<dbReference type="InParanoid" id="A0A2R5GJH0"/>
<feature type="compositionally biased region" description="Low complexity" evidence="2">
    <location>
        <begin position="101"/>
        <end position="110"/>
    </location>
</feature>
<protein>
    <submittedName>
        <fullName evidence="3">NACHT, LRR and PYD domains-containing protein 12</fullName>
    </submittedName>
</protein>
<evidence type="ECO:0000256" key="2">
    <source>
        <dbReference type="SAM" id="MobiDB-lite"/>
    </source>
</evidence>
<evidence type="ECO:0000313" key="4">
    <source>
        <dbReference type="Proteomes" id="UP000241890"/>
    </source>
</evidence>
<sequence>MQRKAAPRAGDAGGGETESRSAAAASRSGSLVAGMFNMIKRRATRTGASAARTPVDEEMAGSRDRTADQDGEIFCENPDEEVQLALDSLEDDAREFDLPTAASSSAGSSSPEKMQTKQRHSLRMSKRMSLRSSSSSASSMSSSSSASPSAIATSTSSAGFAAATAATKAGSRISVKRVEDFPSVRSSSSSRDVVRVGKSAPVNSTEQDASVLRRLSQSLSRRSSSSRRSESRRKSSLRISQDLKPASERELAGRLDAWKGKRISTRGWSQSRKSGRSARKASNPLVAQSETSADVVIRTDEDLDTLCEAIEAGEAHSLRFASASPAVLEGFASVLGTVQIEGLHTLDLSGAQGAESMEKLLDALGDGTGETLEELNASRTSVCHVFDQFALVLECMPALRDLTLRMCLLSPSQVNTLSSALLGMDQLECLDLSGNELTEDCIGDLVRNLQTVEILRVRACGIDDAGMASMCAGLKKNEVMSTLDLSGNPFSSGACQALARLLGSSTSALAHLDLSYTGIDEDGVAMLCGALTKSRSQLQSLDLRSCALGVEGCFALGEALESNETLETLTVGGPLLPPHTTHGVCDEGVARLIEMLRANEGLTMLTIAEGCVSADAQYVVSQLASTPVEDRTARLAEMFLVDKDEGATLSVLGAAGRASVRRLSRGASSLISEDDCVDGQALTDMAFTMSVGEAAVHAACMAWLQEAGHKVSKFPTLGVALDRGEAAEDEGY</sequence>
<organism evidence="3 4">
    <name type="scientific">Hondaea fermentalgiana</name>
    <dbReference type="NCBI Taxonomy" id="2315210"/>
    <lineage>
        <taxon>Eukaryota</taxon>
        <taxon>Sar</taxon>
        <taxon>Stramenopiles</taxon>
        <taxon>Bigyra</taxon>
        <taxon>Labyrinthulomycetes</taxon>
        <taxon>Thraustochytrida</taxon>
        <taxon>Thraustochytriidae</taxon>
        <taxon>Hondaea</taxon>
    </lineage>
</organism>
<dbReference type="Gene3D" id="3.80.10.10">
    <property type="entry name" value="Ribonuclease Inhibitor"/>
    <property type="match status" value="2"/>
</dbReference>
<gene>
    <name evidence="3" type="ORF">FCC1311_072482</name>
</gene>
<feature type="compositionally biased region" description="Acidic residues" evidence="2">
    <location>
        <begin position="69"/>
        <end position="94"/>
    </location>
</feature>
<feature type="compositionally biased region" description="Low complexity" evidence="2">
    <location>
        <begin position="210"/>
        <end position="223"/>
    </location>
</feature>
<accession>A0A2R5GJH0</accession>
<dbReference type="Pfam" id="PF13516">
    <property type="entry name" value="LRR_6"/>
    <property type="match status" value="1"/>
</dbReference>
<dbReference type="Proteomes" id="UP000241890">
    <property type="component" value="Unassembled WGS sequence"/>
</dbReference>
<comment type="caution">
    <text evidence="3">The sequence shown here is derived from an EMBL/GenBank/DDBJ whole genome shotgun (WGS) entry which is preliminary data.</text>
</comment>
<dbReference type="InterPro" id="IPR052201">
    <property type="entry name" value="LRR-containing_regulator"/>
</dbReference>
<dbReference type="SMART" id="SM00368">
    <property type="entry name" value="LRR_RI"/>
    <property type="match status" value="5"/>
</dbReference>
<feature type="compositionally biased region" description="Basic residues" evidence="2">
    <location>
        <begin position="116"/>
        <end position="129"/>
    </location>
</feature>
<reference evidence="3 4" key="1">
    <citation type="submission" date="2017-12" db="EMBL/GenBank/DDBJ databases">
        <title>Sequencing, de novo assembly and annotation of complete genome of a new Thraustochytrid species, strain FCC1311.</title>
        <authorList>
            <person name="Sedici K."/>
            <person name="Godart F."/>
            <person name="Aiese Cigliano R."/>
            <person name="Sanseverino W."/>
            <person name="Barakat M."/>
            <person name="Ortet P."/>
            <person name="Marechal E."/>
            <person name="Cagnac O."/>
            <person name="Amato A."/>
        </authorList>
    </citation>
    <scope>NUCLEOTIDE SEQUENCE [LARGE SCALE GENOMIC DNA]</scope>
</reference>
<feature type="region of interest" description="Disordered" evidence="2">
    <location>
        <begin position="1"/>
        <end position="32"/>
    </location>
</feature>
<dbReference type="EMBL" id="BEYU01000088">
    <property type="protein sequence ID" value="GBG31027.1"/>
    <property type="molecule type" value="Genomic_DNA"/>
</dbReference>
<evidence type="ECO:0000256" key="1">
    <source>
        <dbReference type="ARBA" id="ARBA00022737"/>
    </source>
</evidence>
<dbReference type="AlphaFoldDB" id="A0A2R5GJH0"/>
<proteinExistence type="predicted"/>
<dbReference type="InterPro" id="IPR001611">
    <property type="entry name" value="Leu-rich_rpt"/>
</dbReference>
<dbReference type="PANTHER" id="PTHR24111:SF0">
    <property type="entry name" value="LEUCINE-RICH REPEAT-CONTAINING PROTEIN"/>
    <property type="match status" value="1"/>
</dbReference>
<dbReference type="InterPro" id="IPR032675">
    <property type="entry name" value="LRR_dom_sf"/>
</dbReference>
<keyword evidence="1" id="KW-0677">Repeat</keyword>
<dbReference type="SUPFAM" id="SSF52047">
    <property type="entry name" value="RNI-like"/>
    <property type="match status" value="1"/>
</dbReference>
<feature type="region of interest" description="Disordered" evidence="2">
    <location>
        <begin position="266"/>
        <end position="286"/>
    </location>
</feature>
<feature type="compositionally biased region" description="Low complexity" evidence="2">
    <location>
        <begin position="130"/>
        <end position="173"/>
    </location>
</feature>
<keyword evidence="4" id="KW-1185">Reference proteome</keyword>
<evidence type="ECO:0000313" key="3">
    <source>
        <dbReference type="EMBL" id="GBG31027.1"/>
    </source>
</evidence>